<dbReference type="InterPro" id="IPR009494">
    <property type="entry name" value="DUF1108"/>
</dbReference>
<dbReference type="AlphaFoldDB" id="A0A6N3AT63"/>
<dbReference type="RefSeq" id="WP_156666631.1">
    <property type="nucleotide sequence ID" value="NZ_CACRUO010000027.1"/>
</dbReference>
<sequence length="88" mass="10217">MYFEQGAVVRHKFKIDGFEFMREIAREDDHISILVSTVNNVYVTKTAVASLSDIETAEEIIKQDIYTFIEEQTDELDKIMAYFSKGWG</sequence>
<name>A0A6N3AT63_STASI</name>
<gene>
    <name evidence="1" type="ORF">SSLFYP27_01058</name>
</gene>
<accession>A0A6N3AT63</accession>
<dbReference type="EMBL" id="CACRUO010000027">
    <property type="protein sequence ID" value="VYT95715.1"/>
    <property type="molecule type" value="Genomic_DNA"/>
</dbReference>
<proteinExistence type="predicted"/>
<reference evidence="1" key="1">
    <citation type="submission" date="2019-11" db="EMBL/GenBank/DDBJ databases">
        <authorList>
            <person name="Feng L."/>
        </authorList>
    </citation>
    <scope>NUCLEOTIDE SEQUENCE</scope>
    <source>
        <strain evidence="1">SsimulansLFYP27</strain>
    </source>
</reference>
<dbReference type="Pfam" id="PF06531">
    <property type="entry name" value="DUF1108"/>
    <property type="match status" value="1"/>
</dbReference>
<protein>
    <recommendedName>
        <fullName evidence="2">DUF1108 family protein</fullName>
    </recommendedName>
</protein>
<organism evidence="1">
    <name type="scientific">Staphylococcus simulans</name>
    <dbReference type="NCBI Taxonomy" id="1286"/>
    <lineage>
        <taxon>Bacteria</taxon>
        <taxon>Bacillati</taxon>
        <taxon>Bacillota</taxon>
        <taxon>Bacilli</taxon>
        <taxon>Bacillales</taxon>
        <taxon>Staphylococcaceae</taxon>
        <taxon>Staphylococcus</taxon>
    </lineage>
</organism>
<evidence type="ECO:0008006" key="2">
    <source>
        <dbReference type="Google" id="ProtNLM"/>
    </source>
</evidence>
<evidence type="ECO:0000313" key="1">
    <source>
        <dbReference type="EMBL" id="VYT95715.1"/>
    </source>
</evidence>